<evidence type="ECO:0000313" key="2">
    <source>
        <dbReference type="EMBL" id="KFX03030.1"/>
    </source>
</evidence>
<accession>A0A093RJU0</accession>
<dbReference type="AlphaFoldDB" id="A0A093RJU0"/>
<evidence type="ECO:0000313" key="3">
    <source>
        <dbReference type="Proteomes" id="UP000032874"/>
    </source>
</evidence>
<protein>
    <submittedName>
        <fullName evidence="2">Membrane protein</fullName>
    </submittedName>
</protein>
<keyword evidence="1" id="KW-0472">Membrane</keyword>
<comment type="caution">
    <text evidence="2">The sequence shown here is derived from an EMBL/GenBank/DDBJ whole genome shotgun (WGS) entry which is preliminary data.</text>
</comment>
<dbReference type="STRING" id="55207.KP22_16590"/>
<dbReference type="EMBL" id="JQHM01000010">
    <property type="protein sequence ID" value="KFX03030.1"/>
    <property type="molecule type" value="Genomic_DNA"/>
</dbReference>
<dbReference type="eggNOG" id="ENOG50338U4">
    <property type="taxonomic scope" value="Bacteria"/>
</dbReference>
<proteinExistence type="predicted"/>
<name>A0A093RJU0_9GAMM</name>
<feature type="transmembrane region" description="Helical" evidence="1">
    <location>
        <begin position="28"/>
        <end position="44"/>
    </location>
</feature>
<gene>
    <name evidence="2" type="ORF">KP22_16590</name>
</gene>
<organism evidence="2 3">
    <name type="scientific">Pectobacterium betavasculorum</name>
    <dbReference type="NCBI Taxonomy" id="55207"/>
    <lineage>
        <taxon>Bacteria</taxon>
        <taxon>Pseudomonadati</taxon>
        <taxon>Pseudomonadota</taxon>
        <taxon>Gammaproteobacteria</taxon>
        <taxon>Enterobacterales</taxon>
        <taxon>Pectobacteriaceae</taxon>
        <taxon>Pectobacterium</taxon>
    </lineage>
</organism>
<dbReference type="Proteomes" id="UP000032874">
    <property type="component" value="Unassembled WGS sequence"/>
</dbReference>
<sequence>MSAANGLIRAISGLITAIWQILPRWGRWLASILLVLWLGWTFLIQERHGGASIVVHSVIDRPISYVYVNGNMGGNTFAFDGLNTSGGTAGPYRIDGDSVNIKWLLSATLRQQEEQGLQPEKHTITLPMPKREKWQDDFCVLFLPDNKLVVRWVSSCYLDMDDVIAPYRTRRGR</sequence>
<keyword evidence="1" id="KW-1133">Transmembrane helix</keyword>
<evidence type="ECO:0000256" key="1">
    <source>
        <dbReference type="SAM" id="Phobius"/>
    </source>
</evidence>
<dbReference type="RefSeq" id="WP_039325194.1">
    <property type="nucleotide sequence ID" value="NZ_JQHM01000010.1"/>
</dbReference>
<keyword evidence="1" id="KW-0812">Transmembrane</keyword>
<reference evidence="2 3" key="1">
    <citation type="submission" date="2014-08" db="EMBL/GenBank/DDBJ databases">
        <title>Genome sequences of NCPPB Pectobacterium isolates.</title>
        <authorList>
            <person name="Glover R.H."/>
            <person name="Sapp M."/>
            <person name="Elphinstone J."/>
        </authorList>
    </citation>
    <scope>NUCLEOTIDE SEQUENCE [LARGE SCALE GENOMIC DNA]</scope>
    <source>
        <strain evidence="2 3">NCPPB 2795</strain>
    </source>
</reference>